<dbReference type="GO" id="GO:0000400">
    <property type="term" value="F:four-way junction DNA binding"/>
    <property type="evidence" value="ECO:0007669"/>
    <property type="project" value="TreeGrafter"/>
</dbReference>
<evidence type="ECO:0000256" key="2">
    <source>
        <dbReference type="ARBA" id="ARBA00022741"/>
    </source>
</evidence>
<feature type="non-terminal residue" evidence="9">
    <location>
        <position position="218"/>
    </location>
</feature>
<dbReference type="GO" id="GO:0000707">
    <property type="term" value="P:meiotic DNA recombinase assembly"/>
    <property type="evidence" value="ECO:0007669"/>
    <property type="project" value="TreeGrafter"/>
</dbReference>
<keyword evidence="4" id="KW-0067">ATP-binding</keyword>
<reference evidence="9 10" key="1">
    <citation type="submission" date="2017-03" db="EMBL/GenBank/DDBJ databases">
        <title>Genome of the blue death feigning beetle - Asbolus verrucosus.</title>
        <authorList>
            <person name="Rider S.D."/>
        </authorList>
    </citation>
    <scope>NUCLEOTIDE SEQUENCE [LARGE SCALE GENOMIC DNA]</scope>
    <source>
        <strain evidence="9">Butters</strain>
        <tissue evidence="9">Head and leg muscle</tissue>
    </source>
</reference>
<evidence type="ECO:0000313" key="9">
    <source>
        <dbReference type="EMBL" id="RZB39352.1"/>
    </source>
</evidence>
<dbReference type="GO" id="GO:0033063">
    <property type="term" value="C:Rad51B-Rad51C-Rad51D-XRCC2 complex"/>
    <property type="evidence" value="ECO:0007669"/>
    <property type="project" value="TreeGrafter"/>
</dbReference>
<evidence type="ECO:0000256" key="1">
    <source>
        <dbReference type="ARBA" id="ARBA00004123"/>
    </source>
</evidence>
<comment type="subcellular location">
    <subcellularLocation>
        <location evidence="1">Nucleus</location>
    </subcellularLocation>
</comment>
<dbReference type="EMBL" id="QDEB01129062">
    <property type="protein sequence ID" value="RZB39352.1"/>
    <property type="molecule type" value="Genomic_DNA"/>
</dbReference>
<keyword evidence="5" id="KW-0234">DNA repair</keyword>
<dbReference type="GO" id="GO:0005524">
    <property type="term" value="F:ATP binding"/>
    <property type="evidence" value="ECO:0007669"/>
    <property type="project" value="UniProtKB-KW"/>
</dbReference>
<dbReference type="InterPro" id="IPR027417">
    <property type="entry name" value="P-loop_NTPase"/>
</dbReference>
<dbReference type="SUPFAM" id="SSF52540">
    <property type="entry name" value="P-loop containing nucleoside triphosphate hydrolases"/>
    <property type="match status" value="1"/>
</dbReference>
<name>A0A482V811_ASBVE</name>
<feature type="domain" description="RecA family profile 1" evidence="8">
    <location>
        <begin position="66"/>
        <end position="218"/>
    </location>
</feature>
<dbReference type="InterPro" id="IPR013632">
    <property type="entry name" value="Rad51_C"/>
</dbReference>
<evidence type="ECO:0000256" key="5">
    <source>
        <dbReference type="ARBA" id="ARBA00023204"/>
    </source>
</evidence>
<evidence type="ECO:0000256" key="4">
    <source>
        <dbReference type="ARBA" id="ARBA00022840"/>
    </source>
</evidence>
<dbReference type="GO" id="GO:0008821">
    <property type="term" value="F:crossover junction DNA endonuclease activity"/>
    <property type="evidence" value="ECO:0007669"/>
    <property type="project" value="TreeGrafter"/>
</dbReference>
<dbReference type="PANTHER" id="PTHR46239">
    <property type="entry name" value="DNA REPAIR PROTEIN RAD51 HOMOLOG 3 RAD51C"/>
    <property type="match status" value="1"/>
</dbReference>
<keyword evidence="10" id="KW-1185">Reference proteome</keyword>
<keyword evidence="6" id="KW-0539">Nucleus</keyword>
<keyword evidence="2" id="KW-0547">Nucleotide-binding</keyword>
<comment type="caution">
    <text evidence="9">The sequence shown here is derived from an EMBL/GenBank/DDBJ whole genome shotgun (WGS) entry which is preliminary data.</text>
</comment>
<protein>
    <recommendedName>
        <fullName evidence="7">DNA repair protein RAD51 homolog 3</fullName>
    </recommendedName>
</protein>
<dbReference type="Proteomes" id="UP000292052">
    <property type="component" value="Unassembled WGS sequence"/>
</dbReference>
<dbReference type="PROSITE" id="PS50162">
    <property type="entry name" value="RECA_2"/>
    <property type="match status" value="1"/>
</dbReference>
<dbReference type="GO" id="GO:0005657">
    <property type="term" value="C:replication fork"/>
    <property type="evidence" value="ECO:0007669"/>
    <property type="project" value="TreeGrafter"/>
</dbReference>
<dbReference type="InterPro" id="IPR052093">
    <property type="entry name" value="HR_Repair_Mediator"/>
</dbReference>
<dbReference type="AlphaFoldDB" id="A0A482V811"/>
<dbReference type="GO" id="GO:0033065">
    <property type="term" value="C:Rad51C-XRCC3 complex"/>
    <property type="evidence" value="ECO:0007669"/>
    <property type="project" value="TreeGrafter"/>
</dbReference>
<dbReference type="Pfam" id="PF08423">
    <property type="entry name" value="Rad51"/>
    <property type="match status" value="1"/>
</dbReference>
<keyword evidence="3" id="KW-0227">DNA damage</keyword>
<evidence type="ECO:0000256" key="3">
    <source>
        <dbReference type="ARBA" id="ARBA00022763"/>
    </source>
</evidence>
<evidence type="ECO:0000256" key="7">
    <source>
        <dbReference type="ARBA" id="ARBA00040674"/>
    </source>
</evidence>
<evidence type="ECO:0000259" key="8">
    <source>
        <dbReference type="PROSITE" id="PS50162"/>
    </source>
</evidence>
<gene>
    <name evidence="9" type="ORF">BDFB_005093</name>
</gene>
<organism evidence="9 10">
    <name type="scientific">Asbolus verrucosus</name>
    <name type="common">Desert ironclad beetle</name>
    <dbReference type="NCBI Taxonomy" id="1661398"/>
    <lineage>
        <taxon>Eukaryota</taxon>
        <taxon>Metazoa</taxon>
        <taxon>Ecdysozoa</taxon>
        <taxon>Arthropoda</taxon>
        <taxon>Hexapoda</taxon>
        <taxon>Insecta</taxon>
        <taxon>Pterygota</taxon>
        <taxon>Neoptera</taxon>
        <taxon>Endopterygota</taxon>
        <taxon>Coleoptera</taxon>
        <taxon>Polyphaga</taxon>
        <taxon>Cucujiformia</taxon>
        <taxon>Tenebrionidae</taxon>
        <taxon>Pimeliinae</taxon>
        <taxon>Asbolus</taxon>
    </lineage>
</organism>
<evidence type="ECO:0000313" key="10">
    <source>
        <dbReference type="Proteomes" id="UP000292052"/>
    </source>
</evidence>
<evidence type="ECO:0000256" key="6">
    <source>
        <dbReference type="ARBA" id="ARBA00023242"/>
    </source>
</evidence>
<dbReference type="PANTHER" id="PTHR46239:SF1">
    <property type="entry name" value="DNA REPAIR PROTEIN RAD51 HOMOLOG 3"/>
    <property type="match status" value="1"/>
</dbReference>
<dbReference type="OrthoDB" id="5957327at2759"/>
<proteinExistence type="predicted"/>
<sequence length="218" mass="24905">MNQPISSLDLTDNIIGRLQKNGFHYCHDFKENCENIPQKIHVSNWPSLTEAPSSKTALELLREEIHWQPITTFVPELDSLLKHEISPNMITELSGFPGTGKTQICFHLSVGVNEGETFFISTNKNFASHRLREIAQKCVSDMESALKRIYCVEATDPVELLASVKFLESWLPSHNHVRLLIIDSISWPLKQKPHTERASLIHTIFQNLRILASKYKFA</sequence>
<dbReference type="Gene3D" id="3.40.50.300">
    <property type="entry name" value="P-loop containing nucleotide triphosphate hydrolases"/>
    <property type="match status" value="1"/>
</dbReference>
<accession>A0A482V811</accession>
<dbReference type="STRING" id="1661398.A0A482V811"/>
<dbReference type="InterPro" id="IPR020588">
    <property type="entry name" value="RecA_ATP-bd"/>
</dbReference>
<dbReference type="GO" id="GO:0140664">
    <property type="term" value="F:ATP-dependent DNA damage sensor activity"/>
    <property type="evidence" value="ECO:0007669"/>
    <property type="project" value="InterPro"/>
</dbReference>
<dbReference type="GO" id="GO:0007131">
    <property type="term" value="P:reciprocal meiotic recombination"/>
    <property type="evidence" value="ECO:0007669"/>
    <property type="project" value="TreeGrafter"/>
</dbReference>